<evidence type="ECO:0000256" key="6">
    <source>
        <dbReference type="SAM" id="MobiDB-lite"/>
    </source>
</evidence>
<dbReference type="InterPro" id="IPR002677">
    <property type="entry name" value="Ribosomal_bL32"/>
</dbReference>
<dbReference type="AlphaFoldDB" id="A0A1F6WC46"/>
<reference evidence="7 8" key="1">
    <citation type="journal article" date="2016" name="Nat. Commun.">
        <title>Thousands of microbial genomes shed light on interconnected biogeochemical processes in an aquifer system.</title>
        <authorList>
            <person name="Anantharaman K."/>
            <person name="Brown C.T."/>
            <person name="Hug L.A."/>
            <person name="Sharon I."/>
            <person name="Castelle C.J."/>
            <person name="Probst A.J."/>
            <person name="Thomas B.C."/>
            <person name="Singh A."/>
            <person name="Wilkins M.J."/>
            <person name="Karaoz U."/>
            <person name="Brodie E.L."/>
            <person name="Williams K.H."/>
            <person name="Hubbard S.S."/>
            <person name="Banfield J.F."/>
        </authorList>
    </citation>
    <scope>NUCLEOTIDE SEQUENCE [LARGE SCALE GENOMIC DNA]</scope>
</reference>
<dbReference type="InterPro" id="IPR011332">
    <property type="entry name" value="Ribosomal_zn-bd"/>
</dbReference>
<dbReference type="GO" id="GO:0003735">
    <property type="term" value="F:structural constituent of ribosome"/>
    <property type="evidence" value="ECO:0007669"/>
    <property type="project" value="InterPro"/>
</dbReference>
<dbReference type="GO" id="GO:0006412">
    <property type="term" value="P:translation"/>
    <property type="evidence" value="ECO:0007669"/>
    <property type="project" value="UniProtKB-UniRule"/>
</dbReference>
<name>A0A1F6WC46_9BACT</name>
<evidence type="ECO:0000256" key="1">
    <source>
        <dbReference type="ARBA" id="ARBA00008560"/>
    </source>
</evidence>
<dbReference type="PANTHER" id="PTHR35534:SF1">
    <property type="entry name" value="LARGE RIBOSOMAL SUBUNIT PROTEIN BL32"/>
    <property type="match status" value="1"/>
</dbReference>
<dbReference type="EMBL" id="MFUJ01000007">
    <property type="protein sequence ID" value="OGI79478.1"/>
    <property type="molecule type" value="Genomic_DNA"/>
</dbReference>
<gene>
    <name evidence="5" type="primary">rpmF</name>
    <name evidence="7" type="ORF">A3F19_03125</name>
</gene>
<organism evidence="7 8">
    <name type="scientific">Candidatus Nomurabacteria bacterium RIFCSPHIGHO2_12_FULL_37_29</name>
    <dbReference type="NCBI Taxonomy" id="1801759"/>
    <lineage>
        <taxon>Bacteria</taxon>
        <taxon>Candidatus Nomuraibacteriota</taxon>
    </lineage>
</organism>
<dbReference type="GO" id="GO:0015934">
    <property type="term" value="C:large ribosomal subunit"/>
    <property type="evidence" value="ECO:0007669"/>
    <property type="project" value="InterPro"/>
</dbReference>
<comment type="caution">
    <text evidence="7">The sequence shown here is derived from an EMBL/GenBank/DDBJ whole genome shotgun (WGS) entry which is preliminary data.</text>
</comment>
<evidence type="ECO:0000256" key="2">
    <source>
        <dbReference type="ARBA" id="ARBA00022980"/>
    </source>
</evidence>
<evidence type="ECO:0000313" key="8">
    <source>
        <dbReference type="Proteomes" id="UP000177052"/>
    </source>
</evidence>
<dbReference type="Pfam" id="PF01783">
    <property type="entry name" value="Ribosomal_L32p"/>
    <property type="match status" value="1"/>
</dbReference>
<dbReference type="InterPro" id="IPR044957">
    <property type="entry name" value="Ribosomal_bL32_bact"/>
</dbReference>
<proteinExistence type="inferred from homology"/>
<evidence type="ECO:0000256" key="4">
    <source>
        <dbReference type="ARBA" id="ARBA00035178"/>
    </source>
</evidence>
<dbReference type="HAMAP" id="MF_00340">
    <property type="entry name" value="Ribosomal_bL32"/>
    <property type="match status" value="1"/>
</dbReference>
<dbReference type="PANTHER" id="PTHR35534">
    <property type="entry name" value="50S RIBOSOMAL PROTEIN L32"/>
    <property type="match status" value="1"/>
</dbReference>
<evidence type="ECO:0000256" key="5">
    <source>
        <dbReference type="HAMAP-Rule" id="MF_00340"/>
    </source>
</evidence>
<feature type="region of interest" description="Disordered" evidence="6">
    <location>
        <begin position="1"/>
        <end position="21"/>
    </location>
</feature>
<evidence type="ECO:0000313" key="7">
    <source>
        <dbReference type="EMBL" id="OGI79478.1"/>
    </source>
</evidence>
<keyword evidence="3 5" id="KW-0687">Ribonucleoprotein</keyword>
<dbReference type="Proteomes" id="UP000177052">
    <property type="component" value="Unassembled WGS sequence"/>
</dbReference>
<evidence type="ECO:0000256" key="3">
    <source>
        <dbReference type="ARBA" id="ARBA00023274"/>
    </source>
</evidence>
<sequence length="77" mass="8915">MMVVRMRHTKSHTKNRRSHHALEATSFSKCENCKALKRRHTVCASCGFYRGKKVLDLVKKTEKKQKKEKAKKAEAGK</sequence>
<feature type="compositionally biased region" description="Basic residues" evidence="6">
    <location>
        <begin position="1"/>
        <end position="19"/>
    </location>
</feature>
<keyword evidence="2 5" id="KW-0689">Ribosomal protein</keyword>
<dbReference type="SUPFAM" id="SSF57829">
    <property type="entry name" value="Zn-binding ribosomal proteins"/>
    <property type="match status" value="1"/>
</dbReference>
<protein>
    <recommendedName>
        <fullName evidence="4 5">Large ribosomal subunit protein bL32</fullName>
    </recommendedName>
</protein>
<dbReference type="NCBIfam" id="TIGR01031">
    <property type="entry name" value="rpmF_bact"/>
    <property type="match status" value="1"/>
</dbReference>
<accession>A0A1F6WC46</accession>
<comment type="similarity">
    <text evidence="1 5">Belongs to the bacterial ribosomal protein bL32 family.</text>
</comment>